<accession>A0AAU7JSB2</accession>
<dbReference type="Pfam" id="PF12900">
    <property type="entry name" value="Pyridox_ox_2"/>
    <property type="match status" value="1"/>
</dbReference>
<evidence type="ECO:0000313" key="1">
    <source>
        <dbReference type="EMBL" id="XBO43282.1"/>
    </source>
</evidence>
<reference evidence="1" key="1">
    <citation type="submission" date="2024-05" db="EMBL/GenBank/DDBJ databases">
        <authorList>
            <person name="Kim S."/>
            <person name="Heo J."/>
            <person name="Choi H."/>
            <person name="Choi Y."/>
            <person name="Kwon S.-W."/>
            <person name="Kim Y."/>
        </authorList>
    </citation>
    <scope>NUCLEOTIDE SEQUENCE</scope>
    <source>
        <strain evidence="1">KACC 23699</strain>
    </source>
</reference>
<dbReference type="EMBL" id="CP157483">
    <property type="protein sequence ID" value="XBO43282.1"/>
    <property type="molecule type" value="Genomic_DNA"/>
</dbReference>
<dbReference type="RefSeq" id="WP_406830713.1">
    <property type="nucleotide sequence ID" value="NZ_CP157483.1"/>
</dbReference>
<gene>
    <name evidence="1" type="ORF">ABEG17_17200</name>
</gene>
<dbReference type="SUPFAM" id="SSF50475">
    <property type="entry name" value="FMN-binding split barrel"/>
    <property type="match status" value="1"/>
</dbReference>
<dbReference type="Gene3D" id="2.30.110.10">
    <property type="entry name" value="Electron Transport, Fmn-binding Protein, Chain A"/>
    <property type="match status" value="1"/>
</dbReference>
<dbReference type="InterPro" id="IPR012349">
    <property type="entry name" value="Split_barrel_FMN-bd"/>
</dbReference>
<dbReference type="AlphaFoldDB" id="A0AAU7JSB2"/>
<name>A0AAU7JSB2_9MICO</name>
<proteinExistence type="predicted"/>
<dbReference type="InterPro" id="IPR024747">
    <property type="entry name" value="Pyridox_Oxase-rel"/>
</dbReference>
<organism evidence="1">
    <name type="scientific">Pedococcus sp. KACC 23699</name>
    <dbReference type="NCBI Taxonomy" id="3149228"/>
    <lineage>
        <taxon>Bacteria</taxon>
        <taxon>Bacillati</taxon>
        <taxon>Actinomycetota</taxon>
        <taxon>Actinomycetes</taxon>
        <taxon>Micrococcales</taxon>
        <taxon>Intrasporangiaceae</taxon>
        <taxon>Pedococcus</taxon>
    </lineage>
</organism>
<protein>
    <submittedName>
        <fullName evidence="1">Pyridoxamine 5'-phosphate oxidase family protein</fullName>
    </submittedName>
</protein>
<sequence length="152" mass="16282">MSTSTEPTLHEIPRHECWALLRDAAVGRLATAIDGHPEIFPVNHVVDHGTIVIRTAAGTKLETAAGHPVAFEVDGYDVEAGAAWSVVVKGRAVEVTRLHDVLEVLSLPLFPWHDSVKPHFLRVEADDVSGRRFSVSGGAHRAPVSGGGTSTR</sequence>